<dbReference type="GO" id="GO:0000287">
    <property type="term" value="F:magnesium ion binding"/>
    <property type="evidence" value="ECO:0007669"/>
    <property type="project" value="TreeGrafter"/>
</dbReference>
<accession>A0A4R2S9L6</accession>
<dbReference type="SFLD" id="SFLDS00003">
    <property type="entry name" value="Haloacid_Dehalogenase"/>
    <property type="match status" value="1"/>
</dbReference>
<dbReference type="Gene3D" id="3.30.1240.10">
    <property type="match status" value="1"/>
</dbReference>
<comment type="caution">
    <text evidence="1">The sequence shown here is derived from an EMBL/GenBank/DDBJ whole genome shotgun (WGS) entry which is preliminary data.</text>
</comment>
<keyword evidence="2" id="KW-1185">Reference proteome</keyword>
<dbReference type="PANTHER" id="PTHR10000">
    <property type="entry name" value="PHOSPHOSERINE PHOSPHATASE"/>
    <property type="match status" value="1"/>
</dbReference>
<dbReference type="GO" id="GO:0016791">
    <property type="term" value="F:phosphatase activity"/>
    <property type="evidence" value="ECO:0007669"/>
    <property type="project" value="TreeGrafter"/>
</dbReference>
<dbReference type="Gene3D" id="3.40.50.1000">
    <property type="entry name" value="HAD superfamily/HAD-like"/>
    <property type="match status" value="1"/>
</dbReference>
<dbReference type="Proteomes" id="UP000294746">
    <property type="component" value="Unassembled WGS sequence"/>
</dbReference>
<dbReference type="NCBIfam" id="TIGR00099">
    <property type="entry name" value="Cof-subfamily"/>
    <property type="match status" value="1"/>
</dbReference>
<dbReference type="PROSITE" id="PS01228">
    <property type="entry name" value="COF_1"/>
    <property type="match status" value="1"/>
</dbReference>
<dbReference type="Pfam" id="PF08282">
    <property type="entry name" value="Hydrolase_3"/>
    <property type="match status" value="1"/>
</dbReference>
<evidence type="ECO:0008006" key="3">
    <source>
        <dbReference type="Google" id="ProtNLM"/>
    </source>
</evidence>
<protein>
    <recommendedName>
        <fullName evidence="3">Cof subfamily protein (Haloacid dehalogenase superfamily)/HAD superfamily hydrolase (TIGR01484 family)</fullName>
    </recommendedName>
</protein>
<dbReference type="PANTHER" id="PTHR10000:SF23">
    <property type="entry name" value="5-AMINO-6-(5-PHOSPHO-D-RIBITYLAMINO)URACIL PHOSPHATASE YITU"/>
    <property type="match status" value="1"/>
</dbReference>
<dbReference type="InterPro" id="IPR036412">
    <property type="entry name" value="HAD-like_sf"/>
</dbReference>
<dbReference type="SFLD" id="SFLDG01144">
    <property type="entry name" value="C2.B.4:_PGP_Like"/>
    <property type="match status" value="1"/>
</dbReference>
<dbReference type="InterPro" id="IPR006379">
    <property type="entry name" value="HAD-SF_hydro_IIB"/>
</dbReference>
<proteinExistence type="predicted"/>
<evidence type="ECO:0000313" key="2">
    <source>
        <dbReference type="Proteomes" id="UP000294746"/>
    </source>
</evidence>
<dbReference type="SUPFAM" id="SSF56784">
    <property type="entry name" value="HAD-like"/>
    <property type="match status" value="1"/>
</dbReference>
<dbReference type="OrthoDB" id="9781413at2"/>
<dbReference type="NCBIfam" id="TIGR01484">
    <property type="entry name" value="HAD-SF-IIB"/>
    <property type="match status" value="1"/>
</dbReference>
<dbReference type="AlphaFoldDB" id="A0A4R2S9L6"/>
<dbReference type="InterPro" id="IPR000150">
    <property type="entry name" value="Cof"/>
</dbReference>
<organism evidence="1 2">
    <name type="scientific">Baia soyae</name>
    <dbReference type="NCBI Taxonomy" id="1544746"/>
    <lineage>
        <taxon>Bacteria</taxon>
        <taxon>Bacillati</taxon>
        <taxon>Bacillota</taxon>
        <taxon>Bacilli</taxon>
        <taxon>Bacillales</taxon>
        <taxon>Thermoactinomycetaceae</taxon>
        <taxon>Baia</taxon>
    </lineage>
</organism>
<dbReference type="CDD" id="cd07516">
    <property type="entry name" value="HAD_Pase"/>
    <property type="match status" value="1"/>
</dbReference>
<sequence length="274" mass="31543">MSNKHLIVLDLDGTLLTEDKKISQATKQVLHQAMREGHEVAIATGRPYRMSKQYYQELGLRSPIVNYNGALSHHPHDASFEKHHITIPLEQAHHIIETCYSLDMPNILVEIEDHIYSTIAGSENANHTFFSLHAKEIHTGDLLQLLKDHPTSMLVQFHNHHNWDEIQKTFTDRHSHIVHHRRWNEPFQVMEVLRQGVDKAVGVERIAHYYNIPKERIIAFGDEDNDMEMLQYVGKGVAMGNAIEALKNVADDVTDRNDQDGIANYLKKYLKLPL</sequence>
<reference evidence="1 2" key="1">
    <citation type="submission" date="2019-03" db="EMBL/GenBank/DDBJ databases">
        <title>Genomic Encyclopedia of Type Strains, Phase IV (KMG-IV): sequencing the most valuable type-strain genomes for metagenomic binning, comparative biology and taxonomic classification.</title>
        <authorList>
            <person name="Goeker M."/>
        </authorList>
    </citation>
    <scope>NUCLEOTIDE SEQUENCE [LARGE SCALE GENOMIC DNA]</scope>
    <source>
        <strain evidence="1 2">DSM 46831</strain>
    </source>
</reference>
<dbReference type="GO" id="GO:0005829">
    <property type="term" value="C:cytosol"/>
    <property type="evidence" value="ECO:0007669"/>
    <property type="project" value="TreeGrafter"/>
</dbReference>
<dbReference type="SFLD" id="SFLDG01140">
    <property type="entry name" value="C2.B:_Phosphomannomutase_and_P"/>
    <property type="match status" value="1"/>
</dbReference>
<evidence type="ECO:0000313" key="1">
    <source>
        <dbReference type="EMBL" id="TCP69121.1"/>
    </source>
</evidence>
<dbReference type="RefSeq" id="WP_131848564.1">
    <property type="nucleotide sequence ID" value="NZ_SLXV01000013.1"/>
</dbReference>
<dbReference type="InterPro" id="IPR023214">
    <property type="entry name" value="HAD_sf"/>
</dbReference>
<dbReference type="EMBL" id="SLXV01000013">
    <property type="protein sequence ID" value="TCP69121.1"/>
    <property type="molecule type" value="Genomic_DNA"/>
</dbReference>
<gene>
    <name evidence="1" type="ORF">EDD57_11343</name>
</gene>
<name>A0A4R2S9L6_9BACL</name>